<evidence type="ECO:0008006" key="3">
    <source>
        <dbReference type="Google" id="ProtNLM"/>
    </source>
</evidence>
<dbReference type="AlphaFoldDB" id="A0A255HBP8"/>
<name>A0A255HBP8_9ACTN</name>
<sequence>MTPELRARFSDLHAGGCFVLPNAWDVGSAKLLQRAGALAVATTSSGFAAALGRHDETVTLPELLTHVHALTTALSVPQLAAAGVRRVSTGGSLVFAAYATLDRIARGLLDEGTADFDVLSADGRRAFD</sequence>
<protein>
    <recommendedName>
        <fullName evidence="3">Isocitrate lyase/phosphoenolpyruvate mutase family protein</fullName>
    </recommendedName>
</protein>
<dbReference type="EMBL" id="NMVQ01000001">
    <property type="protein sequence ID" value="OYO25099.1"/>
    <property type="molecule type" value="Genomic_DNA"/>
</dbReference>
<keyword evidence="2" id="KW-1185">Reference proteome</keyword>
<evidence type="ECO:0000313" key="1">
    <source>
        <dbReference type="EMBL" id="OYO25099.1"/>
    </source>
</evidence>
<gene>
    <name evidence="1" type="ORF">CGZ93_01160</name>
</gene>
<proteinExistence type="predicted"/>
<dbReference type="InterPro" id="IPR015813">
    <property type="entry name" value="Pyrv/PenolPyrv_kinase-like_dom"/>
</dbReference>
<dbReference type="Gene3D" id="3.20.20.60">
    <property type="entry name" value="Phosphoenolpyruvate-binding domains"/>
    <property type="match status" value="1"/>
</dbReference>
<reference evidence="1 2" key="1">
    <citation type="submission" date="2017-07" db="EMBL/GenBank/DDBJ databases">
        <title>Draft whole genome sequences of clinical Proprionibacteriaceae strains.</title>
        <authorList>
            <person name="Bernier A.-M."/>
            <person name="Bernard K."/>
            <person name="Domingo M.-C."/>
        </authorList>
    </citation>
    <scope>NUCLEOTIDE SEQUENCE [LARGE SCALE GENOMIC DNA]</scope>
    <source>
        <strain evidence="1 2">NML 130396</strain>
    </source>
</reference>
<evidence type="ECO:0000313" key="2">
    <source>
        <dbReference type="Proteomes" id="UP000216311"/>
    </source>
</evidence>
<comment type="caution">
    <text evidence="1">The sequence shown here is derived from an EMBL/GenBank/DDBJ whole genome shotgun (WGS) entry which is preliminary data.</text>
</comment>
<dbReference type="InterPro" id="IPR040442">
    <property type="entry name" value="Pyrv_kinase-like_dom_sf"/>
</dbReference>
<organism evidence="1 2">
    <name type="scientific">Enemella dayhoffiae</name>
    <dbReference type="NCBI Taxonomy" id="2016507"/>
    <lineage>
        <taxon>Bacteria</taxon>
        <taxon>Bacillati</taxon>
        <taxon>Actinomycetota</taxon>
        <taxon>Actinomycetes</taxon>
        <taxon>Propionibacteriales</taxon>
        <taxon>Propionibacteriaceae</taxon>
        <taxon>Enemella</taxon>
    </lineage>
</organism>
<dbReference type="Proteomes" id="UP000216311">
    <property type="component" value="Unassembled WGS sequence"/>
</dbReference>
<dbReference type="RefSeq" id="WP_094362306.1">
    <property type="nucleotide sequence ID" value="NZ_NMVQ01000001.1"/>
</dbReference>
<dbReference type="GO" id="GO:0003824">
    <property type="term" value="F:catalytic activity"/>
    <property type="evidence" value="ECO:0007669"/>
    <property type="project" value="InterPro"/>
</dbReference>
<dbReference type="Pfam" id="PF13714">
    <property type="entry name" value="PEP_mutase"/>
    <property type="match status" value="1"/>
</dbReference>
<dbReference type="SUPFAM" id="SSF51621">
    <property type="entry name" value="Phosphoenolpyruvate/pyruvate domain"/>
    <property type="match status" value="1"/>
</dbReference>
<accession>A0A255HBP8</accession>
<dbReference type="OrthoDB" id="9780430at2"/>